<gene>
    <name evidence="2" type="ORF">CHR90_07845</name>
</gene>
<proteinExistence type="predicted"/>
<dbReference type="OrthoDB" id="9769144at2"/>
<dbReference type="RefSeq" id="WP_094408438.1">
    <property type="nucleotide sequence ID" value="NZ_BMJZ01000004.1"/>
</dbReference>
<evidence type="ECO:0008006" key="4">
    <source>
        <dbReference type="Google" id="ProtNLM"/>
    </source>
</evidence>
<protein>
    <recommendedName>
        <fullName evidence="4">Glutamine amidotransferase domain-containing protein</fullName>
    </recommendedName>
</protein>
<dbReference type="Gene3D" id="3.40.50.880">
    <property type="match status" value="1"/>
</dbReference>
<evidence type="ECO:0000313" key="3">
    <source>
        <dbReference type="Proteomes" id="UP000216361"/>
    </source>
</evidence>
<comment type="caution">
    <text evidence="2">The sequence shown here is derived from an EMBL/GenBank/DDBJ whole genome shotgun (WGS) entry which is preliminary data.</text>
</comment>
<dbReference type="Proteomes" id="UP000216361">
    <property type="component" value="Unassembled WGS sequence"/>
</dbReference>
<accession>A0A255XSI9</accession>
<keyword evidence="1" id="KW-0472">Membrane</keyword>
<evidence type="ECO:0000256" key="1">
    <source>
        <dbReference type="SAM" id="Phobius"/>
    </source>
</evidence>
<name>A0A255XSI9_9PROT</name>
<dbReference type="AlphaFoldDB" id="A0A255XSI9"/>
<dbReference type="PANTHER" id="PTHR37947">
    <property type="entry name" value="BLL2462 PROTEIN"/>
    <property type="match status" value="1"/>
</dbReference>
<feature type="transmembrane region" description="Helical" evidence="1">
    <location>
        <begin position="45"/>
        <end position="64"/>
    </location>
</feature>
<organism evidence="2 3">
    <name type="scientific">Elstera cyanobacteriorum</name>
    <dbReference type="NCBI Taxonomy" id="2022747"/>
    <lineage>
        <taxon>Bacteria</taxon>
        <taxon>Pseudomonadati</taxon>
        <taxon>Pseudomonadota</taxon>
        <taxon>Alphaproteobacteria</taxon>
        <taxon>Rhodospirillales</taxon>
        <taxon>Rhodospirillaceae</taxon>
        <taxon>Elstera</taxon>
    </lineage>
</organism>
<keyword evidence="1" id="KW-1133">Transmembrane helix</keyword>
<dbReference type="EMBL" id="NOXS01000031">
    <property type="protein sequence ID" value="OYQ19334.1"/>
    <property type="molecule type" value="Genomic_DNA"/>
</dbReference>
<dbReference type="InterPro" id="IPR029062">
    <property type="entry name" value="Class_I_gatase-like"/>
</dbReference>
<sequence>MTGLLGDGLQIATDPLLPYWAIALLAAVGLALVGFGLWQRARGSAWRGVALILGLLALLDPALVSETRRYAKDIALLVVDDSASQGLAGRPRQSEDAQAALRAAGEKFPDLDLRLIRTGRGTDGTPLIGTLEKALEDVPRQRFAGALLLTDGQAHDVPPDVSALPGPLHVLLTGAPGEGDRRLVILSSPSFALVDKPALFSFRVEEPAGGAATVPVTIRLDGAETRALNVPANQDVAVEIAPRHGGASVVEIATPPGPQELTLQNNRAALTVNGIRDRLRVLLISGEPHPGERTWRNLLKADPSVDLVHFTILRPADRVMDLTPVNELSLIAFPIRELFEVKLNEFDLIIFDRYRRRNSLIPATYLQAVANYVERGGAVLEVAAPAFATNQGLFASPIGAILPGQPTGKLLEGPFRPQVTSLGWRHPVTKGLDGAGYPQTGAPPSWGRWFRAVDVTADRGQVVMTGPDNGPLVILDRVGEGRVAQILSDQLWLWSRGYDGGGPQAELLRRLAHWLMKEPTLEEEDLVASVRGEQLLITRRSLTPAPIGERRTITLTDPDGSTRNITLTERDGIATGSAPLNGPGVYRLAEGSLQRVIAVGDVNPKEMSDVRATDTVLRPITDATGGSITWLRDGLPDLRRTEPGRSASGRGWIGLPERRDYDVTGLTRVALLPAWLMLLLAGGALGMAWWREGR</sequence>
<dbReference type="PANTHER" id="PTHR37947:SF1">
    <property type="entry name" value="BLL2462 PROTEIN"/>
    <property type="match status" value="1"/>
</dbReference>
<evidence type="ECO:0000313" key="2">
    <source>
        <dbReference type="EMBL" id="OYQ19334.1"/>
    </source>
</evidence>
<feature type="transmembrane region" description="Helical" evidence="1">
    <location>
        <begin position="20"/>
        <end position="38"/>
    </location>
</feature>
<keyword evidence="1" id="KW-0812">Transmembrane</keyword>
<dbReference type="SUPFAM" id="SSF52317">
    <property type="entry name" value="Class I glutamine amidotransferase-like"/>
    <property type="match status" value="1"/>
</dbReference>
<feature type="transmembrane region" description="Helical" evidence="1">
    <location>
        <begin position="669"/>
        <end position="690"/>
    </location>
</feature>
<reference evidence="2 3" key="1">
    <citation type="submission" date="2017-07" db="EMBL/GenBank/DDBJ databases">
        <title>Elstera cyanobacteriorum sp. nov., a novel bacterium isolated from cyanobacterial aggregates in a eutrophic lake.</title>
        <authorList>
            <person name="Cai H."/>
        </authorList>
    </citation>
    <scope>NUCLEOTIDE SEQUENCE [LARGE SCALE GENOMIC DNA]</scope>
    <source>
        <strain evidence="2 3">TH019</strain>
    </source>
</reference>
<keyword evidence="3" id="KW-1185">Reference proteome</keyword>